<organism evidence="1 2">
    <name type="scientific">Phyllosticta capitalensis</name>
    <dbReference type="NCBI Taxonomy" id="121624"/>
    <lineage>
        <taxon>Eukaryota</taxon>
        <taxon>Fungi</taxon>
        <taxon>Dikarya</taxon>
        <taxon>Ascomycota</taxon>
        <taxon>Pezizomycotina</taxon>
        <taxon>Dothideomycetes</taxon>
        <taxon>Dothideomycetes incertae sedis</taxon>
        <taxon>Botryosphaeriales</taxon>
        <taxon>Phyllostictaceae</taxon>
        <taxon>Phyllosticta</taxon>
    </lineage>
</organism>
<evidence type="ECO:0000313" key="1">
    <source>
        <dbReference type="EMBL" id="KAK8244335.1"/>
    </source>
</evidence>
<gene>
    <name evidence="1" type="ORF">HDK90DRAFT_463171</name>
</gene>
<keyword evidence="2" id="KW-1185">Reference proteome</keyword>
<dbReference type="EMBL" id="JBBWRZ010000002">
    <property type="protein sequence ID" value="KAK8244335.1"/>
    <property type="molecule type" value="Genomic_DNA"/>
</dbReference>
<dbReference type="Proteomes" id="UP001492380">
    <property type="component" value="Unassembled WGS sequence"/>
</dbReference>
<sequence>MRKFHSVTEFKAARRFSIQLVPFFAVSRLFGSLSGLSWSWSRGPGAARIARTPVQNPDLAIAYCSTAYSSSHLPALCDIFTPCFAGWLLLTQHGTIGCRKDNSLVLDDKVQPESFDMMLGFPGEQQPSSEQCVLSVFMQGTRLLNVCQSLKQSVSLVAGDKFLDWAQTGTDTTTTAGDEEEEQGVAKLNLTPALSTLLLGLWPCDCPMKHLAARLAFEAQKAAAALSSATRSRCKSGEAAAHCLGKSSFVPRQRPSDFALLLPADLGETSVQDVSTEVPCDDMPFIVAVSSGDDMEVCRLQQTTKVSIGDVVRASLRNRGLWSLRVPRVPADPPPALPLTP</sequence>
<comment type="caution">
    <text evidence="1">The sequence shown here is derived from an EMBL/GenBank/DDBJ whole genome shotgun (WGS) entry which is preliminary data.</text>
</comment>
<accession>A0ABR1Z0P8</accession>
<protein>
    <submittedName>
        <fullName evidence="1">Uncharacterized protein</fullName>
    </submittedName>
</protein>
<name>A0ABR1Z0P8_9PEZI</name>
<proteinExistence type="predicted"/>
<evidence type="ECO:0000313" key="2">
    <source>
        <dbReference type="Proteomes" id="UP001492380"/>
    </source>
</evidence>
<reference evidence="1 2" key="1">
    <citation type="submission" date="2024-04" db="EMBL/GenBank/DDBJ databases">
        <title>Phyllosticta paracitricarpa is synonymous to the EU quarantine fungus P. citricarpa based on phylogenomic analyses.</title>
        <authorList>
            <consortium name="Lawrence Berkeley National Laboratory"/>
            <person name="Van Ingen-Buijs V.A."/>
            <person name="Van Westerhoven A.C."/>
            <person name="Haridas S."/>
            <person name="Skiadas P."/>
            <person name="Martin F."/>
            <person name="Groenewald J.Z."/>
            <person name="Crous P.W."/>
            <person name="Seidl M.F."/>
        </authorList>
    </citation>
    <scope>NUCLEOTIDE SEQUENCE [LARGE SCALE GENOMIC DNA]</scope>
    <source>
        <strain evidence="1 2">CBS 123374</strain>
    </source>
</reference>